<protein>
    <submittedName>
        <fullName evidence="1">Uncharacterized protein</fullName>
    </submittedName>
</protein>
<name>A0A2P5GHY4_9ENTR</name>
<evidence type="ECO:0000313" key="1">
    <source>
        <dbReference type="EMBL" id="POP42404.1"/>
    </source>
</evidence>
<dbReference type="AlphaFoldDB" id="A0A2P5GHY4"/>
<accession>A0A2P5GHY4</accession>
<dbReference type="Proteomes" id="UP000247005">
    <property type="component" value="Unassembled WGS sequence"/>
</dbReference>
<reference evidence="3 4" key="1">
    <citation type="submission" date="2018-01" db="EMBL/GenBank/DDBJ databases">
        <title>Superficieibacter electus gen. nov., sp. nov., an extended-spectrum beta-lactamase possessing member of the Enterobacteriaceae family, isolated from intensive care unit surfaces.</title>
        <authorList>
            <person name="Potter R.F."/>
            <person name="D'Souza A.W."/>
        </authorList>
    </citation>
    <scope>NUCLEOTIDE SEQUENCE [LARGE SCALE GENOMIC DNA]</scope>
    <source>
        <strain evidence="1 4">BP-1</strain>
        <strain evidence="2 3">BP-2</strain>
    </source>
</reference>
<evidence type="ECO:0000313" key="4">
    <source>
        <dbReference type="Proteomes" id="UP000247005"/>
    </source>
</evidence>
<dbReference type="EMBL" id="PQGD01000030">
    <property type="protein sequence ID" value="POP42404.1"/>
    <property type="molecule type" value="Genomic_DNA"/>
</dbReference>
<evidence type="ECO:0000313" key="3">
    <source>
        <dbReference type="Proteomes" id="UP000237073"/>
    </source>
</evidence>
<sequence length="122" mass="14130">MTSQIYRCSLLAFFALLLNEMLIKLSTTQSVNSLKFMLGHAGKYRVSRSHNAPRNSFINGVIIRDVTALRYTLLLRPHVVRYLPHHEGTLNVVFMGVICWKWKDMNYRSTPCVARDVWFLLG</sequence>
<comment type="caution">
    <text evidence="1">The sequence shown here is derived from an EMBL/GenBank/DDBJ whole genome shotgun (WGS) entry which is preliminary data.</text>
</comment>
<keyword evidence="3" id="KW-1185">Reference proteome</keyword>
<gene>
    <name evidence="1" type="ORF">CHU32_24985</name>
    <name evidence="2" type="ORF">CHU33_02220</name>
</gene>
<dbReference type="Proteomes" id="UP000237073">
    <property type="component" value="Unassembled WGS sequence"/>
</dbReference>
<proteinExistence type="predicted"/>
<organism evidence="1 4">
    <name type="scientific">Superficieibacter electus</name>
    <dbReference type="NCBI Taxonomy" id="2022662"/>
    <lineage>
        <taxon>Bacteria</taxon>
        <taxon>Pseudomonadati</taxon>
        <taxon>Pseudomonadota</taxon>
        <taxon>Gammaproteobacteria</taxon>
        <taxon>Enterobacterales</taxon>
        <taxon>Enterobacteriaceae</taxon>
        <taxon>Superficieibacter</taxon>
    </lineage>
</organism>
<dbReference type="EMBL" id="PQGE01000001">
    <property type="protein sequence ID" value="POP47977.1"/>
    <property type="molecule type" value="Genomic_DNA"/>
</dbReference>
<evidence type="ECO:0000313" key="2">
    <source>
        <dbReference type="EMBL" id="POP47977.1"/>
    </source>
</evidence>